<dbReference type="InterPro" id="IPR036754">
    <property type="entry name" value="YbaK/aa-tRNA-synt-asso_dom_sf"/>
</dbReference>
<keyword evidence="5" id="KW-1185">Reference proteome</keyword>
<gene>
    <name evidence="4" type="ORF">LYPA_23C003377</name>
</gene>
<dbReference type="GO" id="GO:0002161">
    <property type="term" value="F:aminoacyl-tRNA deacylase activity"/>
    <property type="evidence" value="ECO:0007669"/>
    <property type="project" value="InterPro"/>
</dbReference>
<feature type="domain" description="YbaK/aminoacyl-tRNA synthetase-associated" evidence="3">
    <location>
        <begin position="12"/>
        <end position="82"/>
    </location>
</feature>
<dbReference type="Proteomes" id="UP000386466">
    <property type="component" value="Unassembled WGS sequence"/>
</dbReference>
<evidence type="ECO:0000256" key="2">
    <source>
        <dbReference type="ARBA" id="ARBA00031612"/>
    </source>
</evidence>
<evidence type="ECO:0000256" key="1">
    <source>
        <dbReference type="ARBA" id="ARBA00010201"/>
    </source>
</evidence>
<organism evidence="4 5">
    <name type="scientific">Lynx pardinus</name>
    <name type="common">Iberian lynx</name>
    <name type="synonym">Felis pardina</name>
    <dbReference type="NCBI Taxonomy" id="191816"/>
    <lineage>
        <taxon>Eukaryota</taxon>
        <taxon>Metazoa</taxon>
        <taxon>Chordata</taxon>
        <taxon>Craniata</taxon>
        <taxon>Vertebrata</taxon>
        <taxon>Euteleostomi</taxon>
        <taxon>Mammalia</taxon>
        <taxon>Eutheria</taxon>
        <taxon>Laurasiatheria</taxon>
        <taxon>Carnivora</taxon>
        <taxon>Feliformia</taxon>
        <taxon>Felidae</taxon>
        <taxon>Felinae</taxon>
        <taxon>Lynx</taxon>
    </lineage>
</organism>
<dbReference type="Gene3D" id="3.90.960.10">
    <property type="entry name" value="YbaK/aminoacyl-tRNA synthetase-associated domain"/>
    <property type="match status" value="1"/>
</dbReference>
<evidence type="ECO:0000313" key="4">
    <source>
        <dbReference type="EMBL" id="VFV45050.1"/>
    </source>
</evidence>
<dbReference type="PANTHER" id="PTHR31423:SF3">
    <property type="entry name" value="PROLYL-TRNA SYNTHETASE ASSOCIATED DOMAIN-CONTAINING PROTEIN 1-RELATED"/>
    <property type="match status" value="1"/>
</dbReference>
<protein>
    <recommendedName>
        <fullName evidence="2">PrdX deacylase domain-containing protein 1</fullName>
    </recommendedName>
</protein>
<evidence type="ECO:0000313" key="5">
    <source>
        <dbReference type="Proteomes" id="UP000386466"/>
    </source>
</evidence>
<dbReference type="PANTHER" id="PTHR31423">
    <property type="entry name" value="YBAK DOMAIN-CONTAINING PROTEIN"/>
    <property type="match status" value="1"/>
</dbReference>
<dbReference type="EMBL" id="CAAGRJ010036723">
    <property type="protein sequence ID" value="VFV45050.1"/>
    <property type="molecule type" value="Genomic_DNA"/>
</dbReference>
<proteinExistence type="inferred from homology"/>
<sequence length="97" mass="10638">MFKRSCQASGVGSGDLWFAEETAMLEKLKVGRSCATPLALFCGGGDVKFVLDSAFLEGRRRKAYFHPMTSAATMGLSPEDFPTFMKKTGYDLPVLNF</sequence>
<dbReference type="SUPFAM" id="SSF55826">
    <property type="entry name" value="YbaK/ProRS associated domain"/>
    <property type="match status" value="1"/>
</dbReference>
<dbReference type="Pfam" id="PF04073">
    <property type="entry name" value="tRNA_edit"/>
    <property type="match status" value="1"/>
</dbReference>
<evidence type="ECO:0000259" key="3">
    <source>
        <dbReference type="Pfam" id="PF04073"/>
    </source>
</evidence>
<feature type="non-terminal residue" evidence="4">
    <location>
        <position position="97"/>
    </location>
</feature>
<accession>A0A485PHF0</accession>
<dbReference type="AlphaFoldDB" id="A0A485PHF0"/>
<dbReference type="InterPro" id="IPR040285">
    <property type="entry name" value="ProX/PRXD1"/>
</dbReference>
<comment type="similarity">
    <text evidence="1">Belongs to the PRORSD1 family.</text>
</comment>
<name>A0A485PHF0_LYNPA</name>
<reference evidence="4 5" key="1">
    <citation type="submission" date="2019-01" db="EMBL/GenBank/DDBJ databases">
        <authorList>
            <person name="Alioto T."/>
            <person name="Alioto T."/>
        </authorList>
    </citation>
    <scope>NUCLEOTIDE SEQUENCE [LARGE SCALE GENOMIC DNA]</scope>
</reference>
<dbReference type="InterPro" id="IPR007214">
    <property type="entry name" value="YbaK/aa-tRNA-synth-assoc-dom"/>
</dbReference>